<dbReference type="EMBL" id="CP053661">
    <property type="protein sequence ID" value="QKD81302.1"/>
    <property type="molecule type" value="Genomic_DNA"/>
</dbReference>
<dbReference type="PANTHER" id="PTHR39430">
    <property type="entry name" value="MEMBRANE-ASSOCIATED PROTEASE-RELATED"/>
    <property type="match status" value="1"/>
</dbReference>
<dbReference type="AlphaFoldDB" id="A0A6M8B5G8"/>
<keyword evidence="3" id="KW-0378">Hydrolase</keyword>
<evidence type="ECO:0000313" key="3">
    <source>
        <dbReference type="EMBL" id="QKD81302.1"/>
    </source>
</evidence>
<evidence type="ECO:0000256" key="1">
    <source>
        <dbReference type="SAM" id="Phobius"/>
    </source>
</evidence>
<organism evidence="3 4">
    <name type="scientific">Thermoleptolyngbya sichuanensis A183</name>
    <dbReference type="NCBI Taxonomy" id="2737172"/>
    <lineage>
        <taxon>Bacteria</taxon>
        <taxon>Bacillati</taxon>
        <taxon>Cyanobacteriota</taxon>
        <taxon>Cyanophyceae</taxon>
        <taxon>Oculatellales</taxon>
        <taxon>Oculatellaceae</taxon>
        <taxon>Thermoleptolyngbya</taxon>
        <taxon>Thermoleptolyngbya sichuanensis</taxon>
    </lineage>
</organism>
<feature type="domain" description="CAAX prenyl protease 2/Lysostaphin resistance protein A-like" evidence="2">
    <location>
        <begin position="39"/>
        <end position="135"/>
    </location>
</feature>
<feature type="transmembrane region" description="Helical" evidence="1">
    <location>
        <begin position="162"/>
        <end position="181"/>
    </location>
</feature>
<dbReference type="GO" id="GO:0004175">
    <property type="term" value="F:endopeptidase activity"/>
    <property type="evidence" value="ECO:0007669"/>
    <property type="project" value="UniProtKB-ARBA"/>
</dbReference>
<dbReference type="InterPro" id="IPR003675">
    <property type="entry name" value="Rce1/LyrA-like_dom"/>
</dbReference>
<dbReference type="GO" id="GO:0006508">
    <property type="term" value="P:proteolysis"/>
    <property type="evidence" value="ECO:0007669"/>
    <property type="project" value="UniProtKB-KW"/>
</dbReference>
<dbReference type="PANTHER" id="PTHR39430:SF1">
    <property type="entry name" value="PROTEASE"/>
    <property type="match status" value="1"/>
</dbReference>
<evidence type="ECO:0000259" key="2">
    <source>
        <dbReference type="Pfam" id="PF02517"/>
    </source>
</evidence>
<reference evidence="3 4" key="1">
    <citation type="submission" date="2020-05" db="EMBL/GenBank/DDBJ databases">
        <title>Complete genome sequence of of a novel Thermoleptolyngbya strain isolated from hot springs of Ganzi, Sichuan China.</title>
        <authorList>
            <person name="Tang J."/>
            <person name="Daroch M."/>
            <person name="Li L."/>
            <person name="Waleron K."/>
            <person name="Waleron M."/>
            <person name="Waleron M."/>
        </authorList>
    </citation>
    <scope>NUCLEOTIDE SEQUENCE [LARGE SCALE GENOMIC DNA]</scope>
    <source>
        <strain evidence="3 4">PKUAC-SCTA183</strain>
    </source>
</reference>
<dbReference type="KEGG" id="theu:HPC62_03165"/>
<gene>
    <name evidence="3" type="ORF">HPC62_03165</name>
</gene>
<feature type="transmembrane region" description="Helical" evidence="1">
    <location>
        <begin position="69"/>
        <end position="87"/>
    </location>
</feature>
<keyword evidence="1" id="KW-0812">Transmembrane</keyword>
<evidence type="ECO:0000313" key="4">
    <source>
        <dbReference type="Proteomes" id="UP000505210"/>
    </source>
</evidence>
<keyword evidence="1" id="KW-0472">Membrane</keyword>
<name>A0A6M8B5G8_9CYAN</name>
<feature type="transmembrane region" description="Helical" evidence="1">
    <location>
        <begin position="30"/>
        <end position="49"/>
    </location>
</feature>
<protein>
    <submittedName>
        <fullName evidence="3">CPBP family intramembrane metalloprotease</fullName>
    </submittedName>
</protein>
<keyword evidence="3" id="KW-0645">Protease</keyword>
<accession>A0A6M8B5G8</accession>
<dbReference type="Pfam" id="PF02517">
    <property type="entry name" value="Rce1-like"/>
    <property type="match status" value="1"/>
</dbReference>
<keyword evidence="3" id="KW-0482">Metalloprotease</keyword>
<dbReference type="RefSeq" id="WP_172353710.1">
    <property type="nucleotide sequence ID" value="NZ_CP053661.1"/>
</dbReference>
<dbReference type="Proteomes" id="UP000505210">
    <property type="component" value="Chromosome"/>
</dbReference>
<keyword evidence="1" id="KW-1133">Transmembrane helix</keyword>
<feature type="transmembrane region" description="Helical" evidence="1">
    <location>
        <begin position="99"/>
        <end position="117"/>
    </location>
</feature>
<sequence length="191" mass="20952">MWRGFILFFLLAAIATIVEALLHPGRYSLNPSFVVTLPSLLVGLVLIPIQTSAEEVFFRGYLLQGLGRLTQNWLLLSVANGILFTLPHLSNPEAEGQPWLAALNWFAAGAFLTLVTLRSGSLNLALGIHAAFNLFAFGVAGYPNAALPLFSLFKASTLDARFALGSFLICCVVAHWLLFRWRGIMAEPSYR</sequence>
<keyword evidence="4" id="KW-1185">Reference proteome</keyword>
<dbReference type="GO" id="GO:0080120">
    <property type="term" value="P:CAAX-box protein maturation"/>
    <property type="evidence" value="ECO:0007669"/>
    <property type="project" value="UniProtKB-ARBA"/>
</dbReference>
<dbReference type="GO" id="GO:0008237">
    <property type="term" value="F:metallopeptidase activity"/>
    <property type="evidence" value="ECO:0007669"/>
    <property type="project" value="UniProtKB-KW"/>
</dbReference>
<feature type="transmembrane region" description="Helical" evidence="1">
    <location>
        <begin position="124"/>
        <end position="142"/>
    </location>
</feature>
<proteinExistence type="predicted"/>